<dbReference type="SUPFAM" id="SSF46894">
    <property type="entry name" value="C-terminal effector domain of the bipartite response regulators"/>
    <property type="match status" value="1"/>
</dbReference>
<dbReference type="PANTHER" id="PTHR16305">
    <property type="entry name" value="TESTICULAR SOLUBLE ADENYLYL CYCLASE"/>
    <property type="match status" value="1"/>
</dbReference>
<dbReference type="InterPro" id="IPR019734">
    <property type="entry name" value="TPR_rpt"/>
</dbReference>
<dbReference type="Pfam" id="PF13181">
    <property type="entry name" value="TPR_8"/>
    <property type="match status" value="1"/>
</dbReference>
<dbReference type="SUPFAM" id="SSF48452">
    <property type="entry name" value="TPR-like"/>
    <property type="match status" value="3"/>
</dbReference>
<dbReference type="Pfam" id="PF13191">
    <property type="entry name" value="AAA_16"/>
    <property type="match status" value="1"/>
</dbReference>
<proteinExistence type="predicted"/>
<gene>
    <name evidence="5" type="ORF">Acor_41150</name>
</gene>
<feature type="repeat" description="TPR" evidence="3">
    <location>
        <begin position="485"/>
        <end position="518"/>
    </location>
</feature>
<dbReference type="SUPFAM" id="SSF52540">
    <property type="entry name" value="P-loop containing nucleoside triphosphate hydrolases"/>
    <property type="match status" value="1"/>
</dbReference>
<dbReference type="Gene3D" id="1.25.40.10">
    <property type="entry name" value="Tetratricopeptide repeat domain"/>
    <property type="match status" value="1"/>
</dbReference>
<feature type="domain" description="HTH luxR-type" evidence="4">
    <location>
        <begin position="919"/>
        <end position="984"/>
    </location>
</feature>
<evidence type="ECO:0000313" key="5">
    <source>
        <dbReference type="EMBL" id="GES02050.1"/>
    </source>
</evidence>
<dbReference type="EMBL" id="BLAD01000055">
    <property type="protein sequence ID" value="GES02050.1"/>
    <property type="molecule type" value="Genomic_DNA"/>
</dbReference>
<dbReference type="InterPro" id="IPR011990">
    <property type="entry name" value="TPR-like_helical_dom_sf"/>
</dbReference>
<dbReference type="GO" id="GO:0004016">
    <property type="term" value="F:adenylate cyclase activity"/>
    <property type="evidence" value="ECO:0007669"/>
    <property type="project" value="TreeGrafter"/>
</dbReference>
<reference evidence="5 6" key="1">
    <citation type="submission" date="2019-10" db="EMBL/GenBank/DDBJ databases">
        <title>Whole genome shotgun sequence of Acrocarpospora corrugata NBRC 13972.</title>
        <authorList>
            <person name="Ichikawa N."/>
            <person name="Kimura A."/>
            <person name="Kitahashi Y."/>
            <person name="Komaki H."/>
            <person name="Oguchi A."/>
        </authorList>
    </citation>
    <scope>NUCLEOTIDE SEQUENCE [LARGE SCALE GENOMIC DNA]</scope>
    <source>
        <strain evidence="5 6">NBRC 13972</strain>
    </source>
</reference>
<dbReference type="Pfam" id="PF00196">
    <property type="entry name" value="GerE"/>
    <property type="match status" value="1"/>
</dbReference>
<dbReference type="GO" id="GO:0006355">
    <property type="term" value="P:regulation of DNA-templated transcription"/>
    <property type="evidence" value="ECO:0007669"/>
    <property type="project" value="InterPro"/>
</dbReference>
<dbReference type="PROSITE" id="PS50005">
    <property type="entry name" value="TPR"/>
    <property type="match status" value="1"/>
</dbReference>
<evidence type="ECO:0000259" key="4">
    <source>
        <dbReference type="PROSITE" id="PS50043"/>
    </source>
</evidence>
<dbReference type="Proteomes" id="UP000334990">
    <property type="component" value="Unassembled WGS sequence"/>
</dbReference>
<accession>A0A5M3W1E6</accession>
<dbReference type="InterPro" id="IPR027417">
    <property type="entry name" value="P-loop_NTPase"/>
</dbReference>
<keyword evidence="6" id="KW-1185">Reference proteome</keyword>
<sequence length="993" mass="105824">MAGMRAMAVSPVFVGRHEELATLAAEVARVRAGHACFVLIGGEAGIGKTRLVDEVIRLAETSGLRTLTGHCVELGPEGLPLAPLAEAVRALIRSASPEQVDAWLGPARGPLAHVLPSLEPIPGTSADRAAHLPELVLGMIERLSADQPLMLVLEDLHWADQTTLNLLTYLIRTLREAPVLMVGTYRSDEIHRRHPLRPLLSAWERMREAHRLELARFRREEVAAQVAAILGGPADPSTLDLVLDRSEGNAFLVEEMVEVVRNGGGGASGVSPTLRDLLLIRAEARSPGAQRLVRAVSAAGRQVPERLLAAVAGMEPAALFEALRELVENHLLLVDEGGQGYAFRHALARDAVYHDMLPGERTGWHVAYARALSAKPDLADDQASASLAHHWLAALDLPAALPALLSAAEASAAYAPAEQLMHLERALEIWARVPNAPELTSTDLIGVLTDAGDAAYRAGSVDRSRSLVGQALAELGESSSVSRRALLMWRVGRTLLDLGQHDESISILRAALDLLPAEPPEYAHAALLTALAATYLRDGSLREAAAIADRAVAVAMAVGAHTEQAEALITLGSVRAYLGEDEAGLDSLMQGVRLAERIGAVETALRGWINSSDALELFGRHQEAIDSANAGLELARRAGSVRTSGAYLAGNMIESMGNMGRWQEARQAITQVLRSEPEGVFYATLLIRAAQTAVLSGQGEEAARLCRQAAAMVIDSNEPQFLHPLAGYLAEAKRLAGDLDGATATIMEALRHVGSTQLARFSMPLIWLGIRIGVDRVILARDRREAVPSAEVVEQLVAMAGKFPAITPATRGYALAITAEQTRHPQAGPPSGQEWRGAVMAWRAADEPYMLAYCLFRLAEQQCATGDRGEAVRAAAEASRLAAGLGAEPLSSEIDALARRARLVLTDKPPAEPVPAPADPMAQFTLTEREREVLGLIAAGRSNAQIATELFISPKTASVHVSNILAKLGVTGRVEAAALVHRLGGVQLPARGP</sequence>
<dbReference type="GO" id="GO:0003677">
    <property type="term" value="F:DNA binding"/>
    <property type="evidence" value="ECO:0007669"/>
    <property type="project" value="InterPro"/>
</dbReference>
<evidence type="ECO:0000313" key="6">
    <source>
        <dbReference type="Proteomes" id="UP000334990"/>
    </source>
</evidence>
<dbReference type="InterPro" id="IPR036388">
    <property type="entry name" value="WH-like_DNA-bd_sf"/>
</dbReference>
<protein>
    <submittedName>
        <fullName evidence="5">Helix-turn-helix transcriptional regulator</fullName>
    </submittedName>
</protein>
<keyword evidence="3" id="KW-0802">TPR repeat</keyword>
<dbReference type="CDD" id="cd06170">
    <property type="entry name" value="LuxR_C_like"/>
    <property type="match status" value="1"/>
</dbReference>
<evidence type="ECO:0000256" key="2">
    <source>
        <dbReference type="ARBA" id="ARBA00022840"/>
    </source>
</evidence>
<dbReference type="AlphaFoldDB" id="A0A5M3W1E6"/>
<dbReference type="GO" id="GO:0005524">
    <property type="term" value="F:ATP binding"/>
    <property type="evidence" value="ECO:0007669"/>
    <property type="project" value="UniProtKB-KW"/>
</dbReference>
<dbReference type="GO" id="GO:0005737">
    <property type="term" value="C:cytoplasm"/>
    <property type="evidence" value="ECO:0007669"/>
    <property type="project" value="TreeGrafter"/>
</dbReference>
<dbReference type="InterPro" id="IPR016032">
    <property type="entry name" value="Sig_transdc_resp-reg_C-effctor"/>
</dbReference>
<organism evidence="5 6">
    <name type="scientific">Acrocarpospora corrugata</name>
    <dbReference type="NCBI Taxonomy" id="35763"/>
    <lineage>
        <taxon>Bacteria</taxon>
        <taxon>Bacillati</taxon>
        <taxon>Actinomycetota</taxon>
        <taxon>Actinomycetes</taxon>
        <taxon>Streptosporangiales</taxon>
        <taxon>Streptosporangiaceae</taxon>
        <taxon>Acrocarpospora</taxon>
    </lineage>
</organism>
<dbReference type="Gene3D" id="1.10.10.10">
    <property type="entry name" value="Winged helix-like DNA-binding domain superfamily/Winged helix DNA-binding domain"/>
    <property type="match status" value="1"/>
</dbReference>
<dbReference type="PROSITE" id="PS50043">
    <property type="entry name" value="HTH_LUXR_2"/>
    <property type="match status" value="1"/>
</dbReference>
<evidence type="ECO:0000256" key="3">
    <source>
        <dbReference type="PROSITE-ProRule" id="PRU00339"/>
    </source>
</evidence>
<dbReference type="PANTHER" id="PTHR16305:SF35">
    <property type="entry name" value="TRANSCRIPTIONAL ACTIVATOR DOMAIN"/>
    <property type="match status" value="1"/>
</dbReference>
<dbReference type="PRINTS" id="PR00038">
    <property type="entry name" value="HTHLUXR"/>
</dbReference>
<keyword evidence="2" id="KW-0067">ATP-binding</keyword>
<dbReference type="InterPro" id="IPR041664">
    <property type="entry name" value="AAA_16"/>
</dbReference>
<dbReference type="InterPro" id="IPR000792">
    <property type="entry name" value="Tscrpt_reg_LuxR_C"/>
</dbReference>
<evidence type="ECO:0000256" key="1">
    <source>
        <dbReference type="ARBA" id="ARBA00022741"/>
    </source>
</evidence>
<name>A0A5M3W1E6_9ACTN</name>
<keyword evidence="1" id="KW-0547">Nucleotide-binding</keyword>
<comment type="caution">
    <text evidence="5">The sequence shown here is derived from an EMBL/GenBank/DDBJ whole genome shotgun (WGS) entry which is preliminary data.</text>
</comment>
<dbReference type="SMART" id="SM00421">
    <property type="entry name" value="HTH_LUXR"/>
    <property type="match status" value="1"/>
</dbReference>